<dbReference type="EMBL" id="GG745329">
    <property type="protein sequence ID" value="KNE55593.1"/>
    <property type="molecule type" value="Genomic_DNA"/>
</dbReference>
<name>A0A0L0RZ36_ALLM3</name>
<dbReference type="GO" id="GO:0043240">
    <property type="term" value="C:Fanconi anaemia nuclear complex"/>
    <property type="evidence" value="ECO:0007669"/>
    <property type="project" value="InterPro"/>
</dbReference>
<dbReference type="PANTHER" id="PTHR13206">
    <property type="entry name" value="UBIQUITIN LIGASE PROTEIN PHF9 FANCONI ANEMIA GROUP L PROTEIN"/>
    <property type="match status" value="1"/>
</dbReference>
<evidence type="ECO:0000313" key="3">
    <source>
        <dbReference type="Proteomes" id="UP000054350"/>
    </source>
</evidence>
<dbReference type="GO" id="GO:0006513">
    <property type="term" value="P:protein monoubiquitination"/>
    <property type="evidence" value="ECO:0007669"/>
    <property type="project" value="TreeGrafter"/>
</dbReference>
<reference evidence="3" key="2">
    <citation type="submission" date="2009-11" db="EMBL/GenBank/DDBJ databases">
        <title>The Genome Sequence of Allomyces macrogynus strain ATCC 38327.</title>
        <authorList>
            <consortium name="The Broad Institute Genome Sequencing Platform"/>
            <person name="Russ C."/>
            <person name="Cuomo C."/>
            <person name="Shea T."/>
            <person name="Young S.K."/>
            <person name="Zeng Q."/>
            <person name="Koehrsen M."/>
            <person name="Haas B."/>
            <person name="Borodovsky M."/>
            <person name="Guigo R."/>
            <person name="Alvarado L."/>
            <person name="Berlin A."/>
            <person name="Borenstein D."/>
            <person name="Chen Z."/>
            <person name="Engels R."/>
            <person name="Freedman E."/>
            <person name="Gellesch M."/>
            <person name="Goldberg J."/>
            <person name="Griggs A."/>
            <person name="Gujja S."/>
            <person name="Heiman D."/>
            <person name="Hepburn T."/>
            <person name="Howarth C."/>
            <person name="Jen D."/>
            <person name="Larson L."/>
            <person name="Lewis B."/>
            <person name="Mehta T."/>
            <person name="Park D."/>
            <person name="Pearson M."/>
            <person name="Roberts A."/>
            <person name="Saif S."/>
            <person name="Shenoy N."/>
            <person name="Sisk P."/>
            <person name="Stolte C."/>
            <person name="Sykes S."/>
            <person name="Walk T."/>
            <person name="White J."/>
            <person name="Yandava C."/>
            <person name="Burger G."/>
            <person name="Gray M.W."/>
            <person name="Holland P.W.H."/>
            <person name="King N."/>
            <person name="Lang F.B.F."/>
            <person name="Roger A.J."/>
            <person name="Ruiz-Trillo I."/>
            <person name="Lander E."/>
            <person name="Nusbaum C."/>
        </authorList>
    </citation>
    <scope>NUCLEOTIDE SEQUENCE [LARGE SCALE GENOMIC DNA]</scope>
    <source>
        <strain evidence="3">ATCC 38327</strain>
    </source>
</reference>
<evidence type="ECO:0000259" key="1">
    <source>
        <dbReference type="Pfam" id="PF18891"/>
    </source>
</evidence>
<evidence type="ECO:0000313" key="2">
    <source>
        <dbReference type="EMBL" id="KNE55593.1"/>
    </source>
</evidence>
<dbReference type="GO" id="GO:0036297">
    <property type="term" value="P:interstrand cross-link repair"/>
    <property type="evidence" value="ECO:0007669"/>
    <property type="project" value="InterPro"/>
</dbReference>
<sequence length="268" mass="29318">MIPTDRLLELVEDLQAIEDPKALYPDVVPLFVCPDLPGTDQTVPGAWARHARQARCLEQLGKHLIPFAPFWAELADLDLHTRTNPTTSPPPTWTDDSTTLPTTPTDEFDPIHTVDLGHHVSVSFTLDPRTPQDPPRDARITGVPGTALTEMREACRTRVGVVWDAGKSVRANLAAVVQMEVPVPVTAGGMGVVEDGPVCEVCYEGSEPPEHVLDVACACGRLFHRECLVAVFRREGKRLAFNQMFGECLVSDAPISVKVVWELSSPES</sequence>
<protein>
    <recommendedName>
        <fullName evidence="1">FANCL UBC-like domain-containing protein</fullName>
    </recommendedName>
</protein>
<dbReference type="InterPro" id="IPR044037">
    <property type="entry name" value="FANCL_d3"/>
</dbReference>
<dbReference type="STRING" id="578462.A0A0L0RZ36"/>
<reference evidence="2 3" key="1">
    <citation type="submission" date="2009-11" db="EMBL/GenBank/DDBJ databases">
        <title>Annotation of Allomyces macrogynus ATCC 38327.</title>
        <authorList>
            <consortium name="The Broad Institute Genome Sequencing Platform"/>
            <person name="Russ C."/>
            <person name="Cuomo C."/>
            <person name="Burger G."/>
            <person name="Gray M.W."/>
            <person name="Holland P.W.H."/>
            <person name="King N."/>
            <person name="Lang F.B.F."/>
            <person name="Roger A.J."/>
            <person name="Ruiz-Trillo I."/>
            <person name="Young S.K."/>
            <person name="Zeng Q."/>
            <person name="Gargeya S."/>
            <person name="Fitzgerald M."/>
            <person name="Haas B."/>
            <person name="Abouelleil A."/>
            <person name="Alvarado L."/>
            <person name="Arachchi H.M."/>
            <person name="Berlin A."/>
            <person name="Chapman S.B."/>
            <person name="Gearin G."/>
            <person name="Goldberg J."/>
            <person name="Griggs A."/>
            <person name="Gujja S."/>
            <person name="Hansen M."/>
            <person name="Heiman D."/>
            <person name="Howarth C."/>
            <person name="Larimer J."/>
            <person name="Lui A."/>
            <person name="MacDonald P.J.P."/>
            <person name="McCowen C."/>
            <person name="Montmayeur A."/>
            <person name="Murphy C."/>
            <person name="Neiman D."/>
            <person name="Pearson M."/>
            <person name="Priest M."/>
            <person name="Roberts A."/>
            <person name="Saif S."/>
            <person name="Shea T."/>
            <person name="Sisk P."/>
            <person name="Stolte C."/>
            <person name="Sykes S."/>
            <person name="Wortman J."/>
            <person name="Nusbaum C."/>
            <person name="Birren B."/>
        </authorList>
    </citation>
    <scope>NUCLEOTIDE SEQUENCE [LARGE SCALE GENOMIC DNA]</scope>
    <source>
        <strain evidence="2 3">ATCC 38327</strain>
    </source>
</reference>
<accession>A0A0L0RZ36</accession>
<dbReference type="PANTHER" id="PTHR13206:SF0">
    <property type="entry name" value="E3 UBIQUITIN-PROTEIN LIGASE FANCL"/>
    <property type="match status" value="1"/>
</dbReference>
<proteinExistence type="predicted"/>
<gene>
    <name evidence="2" type="ORF">AMAG_01484</name>
</gene>
<dbReference type="InterPro" id="IPR043003">
    <property type="entry name" value="FANCL_d3_sf"/>
</dbReference>
<dbReference type="OrthoDB" id="5567979at2759"/>
<dbReference type="VEuPathDB" id="FungiDB:AMAG_01484"/>
<dbReference type="InterPro" id="IPR026848">
    <property type="entry name" value="Fancl"/>
</dbReference>
<keyword evidence="3" id="KW-1185">Reference proteome</keyword>
<dbReference type="Gene3D" id="3.30.40.10">
    <property type="entry name" value="Zinc/RING finger domain, C3HC4 (zinc finger)"/>
    <property type="match status" value="1"/>
</dbReference>
<dbReference type="Gene3D" id="3.10.110.20">
    <property type="entry name" value="RWD domain-like"/>
    <property type="match status" value="1"/>
</dbReference>
<organism evidence="2 3">
    <name type="scientific">Allomyces macrogynus (strain ATCC 38327)</name>
    <name type="common">Allomyces javanicus var. macrogynus</name>
    <dbReference type="NCBI Taxonomy" id="578462"/>
    <lineage>
        <taxon>Eukaryota</taxon>
        <taxon>Fungi</taxon>
        <taxon>Fungi incertae sedis</taxon>
        <taxon>Blastocladiomycota</taxon>
        <taxon>Blastocladiomycetes</taxon>
        <taxon>Blastocladiales</taxon>
        <taxon>Blastocladiaceae</taxon>
        <taxon>Allomyces</taxon>
    </lineage>
</organism>
<dbReference type="Proteomes" id="UP000054350">
    <property type="component" value="Unassembled WGS sequence"/>
</dbReference>
<feature type="domain" description="FANCL UBC-like" evidence="1">
    <location>
        <begin position="109"/>
        <end position="184"/>
    </location>
</feature>
<dbReference type="InterPro" id="IPR013083">
    <property type="entry name" value="Znf_RING/FYVE/PHD"/>
</dbReference>
<dbReference type="GO" id="GO:0061630">
    <property type="term" value="F:ubiquitin protein ligase activity"/>
    <property type="evidence" value="ECO:0007669"/>
    <property type="project" value="TreeGrafter"/>
</dbReference>
<dbReference type="AlphaFoldDB" id="A0A0L0RZ36"/>
<dbReference type="Pfam" id="PF18891">
    <property type="entry name" value="FANCL_d3"/>
    <property type="match status" value="1"/>
</dbReference>